<evidence type="ECO:0000256" key="2">
    <source>
        <dbReference type="ARBA" id="ARBA00023002"/>
    </source>
</evidence>
<dbReference type="GO" id="GO:0005737">
    <property type="term" value="C:cytoplasm"/>
    <property type="evidence" value="ECO:0007669"/>
    <property type="project" value="InterPro"/>
</dbReference>
<dbReference type="GO" id="GO:0045174">
    <property type="term" value="F:glutathione dehydrogenase (ascorbate) activity"/>
    <property type="evidence" value="ECO:0007669"/>
    <property type="project" value="TreeGrafter"/>
</dbReference>
<dbReference type="OrthoDB" id="6505778at2759"/>
<dbReference type="SUPFAM" id="SSF47616">
    <property type="entry name" value="GST C-terminal domain-like"/>
    <property type="match status" value="1"/>
</dbReference>
<dbReference type="InterPro" id="IPR050983">
    <property type="entry name" value="GST_Omega/HSP26"/>
</dbReference>
<keyword evidence="2" id="KW-0560">Oxidoreductase</keyword>
<reference evidence="5" key="1">
    <citation type="submission" date="2020-11" db="EMBL/GenBank/DDBJ databases">
        <authorList>
            <person name="Tran Van P."/>
        </authorList>
    </citation>
    <scope>NUCLEOTIDE SEQUENCE</scope>
</reference>
<protein>
    <recommendedName>
        <fullName evidence="7">Glutathione S-transferase</fullName>
    </recommendedName>
</protein>
<dbReference type="SUPFAM" id="SSF52833">
    <property type="entry name" value="Thioredoxin-like"/>
    <property type="match status" value="1"/>
</dbReference>
<dbReference type="PANTHER" id="PTHR43968">
    <property type="match status" value="1"/>
</dbReference>
<dbReference type="SFLD" id="SFLDS00019">
    <property type="entry name" value="Glutathione_Transferase_(cytos"/>
    <property type="match status" value="1"/>
</dbReference>
<dbReference type="Proteomes" id="UP000759131">
    <property type="component" value="Unassembled WGS sequence"/>
</dbReference>
<feature type="domain" description="GST C-terminal" evidence="4">
    <location>
        <begin position="107"/>
        <end position="226"/>
    </location>
</feature>
<dbReference type="AlphaFoldDB" id="A0A7R9PYP9"/>
<evidence type="ECO:0000313" key="6">
    <source>
        <dbReference type="Proteomes" id="UP000759131"/>
    </source>
</evidence>
<dbReference type="GO" id="GO:0004364">
    <property type="term" value="F:glutathione transferase activity"/>
    <property type="evidence" value="ECO:0007669"/>
    <property type="project" value="InterPro"/>
</dbReference>
<dbReference type="InterPro" id="IPR036249">
    <property type="entry name" value="Thioredoxin-like_sf"/>
</dbReference>
<dbReference type="Gene3D" id="1.20.1050.10">
    <property type="match status" value="1"/>
</dbReference>
<dbReference type="Pfam" id="PF13409">
    <property type="entry name" value="GST_N_2"/>
    <property type="match status" value="1"/>
</dbReference>
<dbReference type="PANTHER" id="PTHR43968:SF6">
    <property type="entry name" value="GLUTATHIONE S-TRANSFERASE OMEGA"/>
    <property type="match status" value="1"/>
</dbReference>
<dbReference type="PROSITE" id="PS50404">
    <property type="entry name" value="GST_NTER"/>
    <property type="match status" value="1"/>
</dbReference>
<gene>
    <name evidence="5" type="ORF">OSB1V03_LOCUS6301</name>
</gene>
<organism evidence="5">
    <name type="scientific">Medioppia subpectinata</name>
    <dbReference type="NCBI Taxonomy" id="1979941"/>
    <lineage>
        <taxon>Eukaryota</taxon>
        <taxon>Metazoa</taxon>
        <taxon>Ecdysozoa</taxon>
        <taxon>Arthropoda</taxon>
        <taxon>Chelicerata</taxon>
        <taxon>Arachnida</taxon>
        <taxon>Acari</taxon>
        <taxon>Acariformes</taxon>
        <taxon>Sarcoptiformes</taxon>
        <taxon>Oribatida</taxon>
        <taxon>Brachypylina</taxon>
        <taxon>Oppioidea</taxon>
        <taxon>Oppiidae</taxon>
        <taxon>Medioppia</taxon>
    </lineage>
</organism>
<dbReference type="InterPro" id="IPR004045">
    <property type="entry name" value="Glutathione_S-Trfase_N"/>
</dbReference>
<dbReference type="PRINTS" id="PR01625">
    <property type="entry name" value="GSTRNSFRASEO"/>
</dbReference>
<dbReference type="SFLD" id="SFLDG00358">
    <property type="entry name" value="Main_(cytGST)"/>
    <property type="match status" value="1"/>
</dbReference>
<dbReference type="FunFam" id="3.40.30.10:FF:000123">
    <property type="entry name" value="Glutathione transferase o1"/>
    <property type="match status" value="1"/>
</dbReference>
<feature type="non-terminal residue" evidence="5">
    <location>
        <position position="1"/>
    </location>
</feature>
<dbReference type="PROSITE" id="PS50405">
    <property type="entry name" value="GST_CTER"/>
    <property type="match status" value="1"/>
</dbReference>
<dbReference type="Gene3D" id="3.40.30.10">
    <property type="entry name" value="Glutaredoxin"/>
    <property type="match status" value="1"/>
</dbReference>
<evidence type="ECO:0008006" key="7">
    <source>
        <dbReference type="Google" id="ProtNLM"/>
    </source>
</evidence>
<dbReference type="EMBL" id="OC857965">
    <property type="protein sequence ID" value="CAD7625868.1"/>
    <property type="molecule type" value="Genomic_DNA"/>
</dbReference>
<feature type="domain" description="GST N-terminal" evidence="3">
    <location>
        <begin position="21"/>
        <end position="101"/>
    </location>
</feature>
<evidence type="ECO:0000259" key="3">
    <source>
        <dbReference type="PROSITE" id="PS50404"/>
    </source>
</evidence>
<sequence length="226" mass="25698">MDINASSYKTNDQFPPRTNTNLLRVYSNQICPYAERALLVLAAKDIEHEIINVSLTDRPGWLFDLNPLGKVPIIEFGADNKVLYESLIVCQYLDEAYPETRALQPRDPYQRGTDRQIIDALCADISALRHKYLPVDDLAAVWPEIANRFKKVDTLLANKRVDNRYLSGDALPGLIDYCVWPFIERIPTMVDLAGHNAAHYLVKELPTVHDYSQQMLADPTVQKVSL</sequence>
<accession>A0A7R9PYP9</accession>
<name>A0A7R9PYP9_9ACAR</name>
<dbReference type="InterPro" id="IPR036282">
    <property type="entry name" value="Glutathione-S-Trfase_C_sf"/>
</dbReference>
<dbReference type="GO" id="GO:0006749">
    <property type="term" value="P:glutathione metabolic process"/>
    <property type="evidence" value="ECO:0007669"/>
    <property type="project" value="TreeGrafter"/>
</dbReference>
<keyword evidence="6" id="KW-1185">Reference proteome</keyword>
<evidence type="ECO:0000259" key="4">
    <source>
        <dbReference type="PROSITE" id="PS50405"/>
    </source>
</evidence>
<dbReference type="InterPro" id="IPR010987">
    <property type="entry name" value="Glutathione-S-Trfase_C-like"/>
</dbReference>
<dbReference type="InterPro" id="IPR005442">
    <property type="entry name" value="GST_omega"/>
</dbReference>
<evidence type="ECO:0000256" key="1">
    <source>
        <dbReference type="ARBA" id="ARBA00011067"/>
    </source>
</evidence>
<evidence type="ECO:0000313" key="5">
    <source>
        <dbReference type="EMBL" id="CAD7625868.1"/>
    </source>
</evidence>
<dbReference type="EMBL" id="CAJPIZ010003390">
    <property type="protein sequence ID" value="CAG2106298.1"/>
    <property type="molecule type" value="Genomic_DNA"/>
</dbReference>
<proteinExistence type="inferred from homology"/>
<comment type="similarity">
    <text evidence="1">Belongs to the GST superfamily. Omega family.</text>
</comment>
<dbReference type="InterPro" id="IPR040079">
    <property type="entry name" value="Glutathione_S-Trfase"/>
</dbReference>